<dbReference type="EMBL" id="CP020748">
    <property type="protein sequence ID" value="ARJ25902.1"/>
    <property type="molecule type" value="Genomic_DNA"/>
</dbReference>
<protein>
    <submittedName>
        <fullName evidence="1">Uncharacterized protein</fullName>
    </submittedName>
</protein>
<name>A0A1W6AJA0_BACMY</name>
<reference evidence="1 2" key="1">
    <citation type="submission" date="2017-04" db="EMBL/GenBank/DDBJ databases">
        <title>The Characteristic of a Fine Plant Growth-Promoting Rhizobacteria Bacillus mycoides Gnyt1 and its Whole Genome Sequencing Analysis.</title>
        <authorList>
            <person name="Li J.H."/>
            <person name="Yao T."/>
        </authorList>
    </citation>
    <scope>NUCLEOTIDE SEQUENCE [LARGE SCALE GENOMIC DNA]</scope>
    <source>
        <strain evidence="1 2">Gnyt1</strain>
        <plasmid evidence="2">Plasmid unnamed5</plasmid>
    </source>
</reference>
<organism evidence="1 2">
    <name type="scientific">Bacillus mycoides</name>
    <dbReference type="NCBI Taxonomy" id="1405"/>
    <lineage>
        <taxon>Bacteria</taxon>
        <taxon>Bacillati</taxon>
        <taxon>Bacillota</taxon>
        <taxon>Bacilli</taxon>
        <taxon>Bacillales</taxon>
        <taxon>Bacillaceae</taxon>
        <taxon>Bacillus</taxon>
        <taxon>Bacillus cereus group</taxon>
    </lineage>
</organism>
<dbReference type="AlphaFoldDB" id="A0A1W6AJA0"/>
<dbReference type="Proteomes" id="UP000192932">
    <property type="component" value="Plasmid unnamed5"/>
</dbReference>
<gene>
    <name evidence="1" type="ORF">B7492_33235</name>
</gene>
<evidence type="ECO:0000313" key="2">
    <source>
        <dbReference type="Proteomes" id="UP000192932"/>
    </source>
</evidence>
<geneLocation type="plasmid" evidence="1 2">
    <name>unnamed5</name>
</geneLocation>
<proteinExistence type="predicted"/>
<dbReference type="RefSeq" id="WP_085313594.1">
    <property type="nucleotide sequence ID" value="NZ_CP020748.1"/>
</dbReference>
<keyword evidence="1" id="KW-0614">Plasmid</keyword>
<accession>A0A1W6AJA0</accession>
<evidence type="ECO:0000313" key="1">
    <source>
        <dbReference type="EMBL" id="ARJ25902.1"/>
    </source>
</evidence>
<sequence length="187" mass="22021">MCLGNGLKIDFYPNHSMGNGLIEIVEIKASGEEKPYTYHLCSNKEAQEFIRNVREKRRSFLIAEDAGTKSLELLVDGEGNVTFRYPVWNTIKEIETRLLSLQCKVKFTLSPGENFRELVEKYVDTEFNRLFGVEESLFQEREIAKDSIFDSYFKDLYKEDNLQEDIYDFLTLEEWMYQKNLINGHEK</sequence>